<sequence>MLSSVAGVGLSEAKETPGFHWLLAPTPATQLAPNFTRIYLELSTRSLLPDMTAFAGMATVIHKNDDAAIDVLLDIFSDHLTWLEEAIADIPDARFAEQPNGVVNHPAWTLCHLNANAAFLLDLLDEPEGASANEENSAYGNGSIPVENRSQYPPKEELLATLRRRHGQLDSAVRAKHADYFARPTPDFLQAYAPTIGRIAAYLLASHESYHLGQLMQWRRAAGIAKK</sequence>
<dbReference type="InterPro" id="IPR024775">
    <property type="entry name" value="DinB-like"/>
</dbReference>
<dbReference type="InterPro" id="IPR034660">
    <property type="entry name" value="DinB/YfiT-like"/>
</dbReference>
<dbReference type="KEGG" id="fmr:Fuma_00307"/>
<accession>A0A1P8W9I5</accession>
<keyword evidence="4" id="KW-1185">Reference proteome</keyword>
<feature type="domain" description="DinB-like" evidence="2">
    <location>
        <begin position="83"/>
        <end position="215"/>
    </location>
</feature>
<evidence type="ECO:0000313" key="4">
    <source>
        <dbReference type="Proteomes" id="UP000187735"/>
    </source>
</evidence>
<protein>
    <submittedName>
        <fullName evidence="3">DinB superfamily protein</fullName>
    </submittedName>
</protein>
<dbReference type="Pfam" id="PF12867">
    <property type="entry name" value="DinB_2"/>
    <property type="match status" value="1"/>
</dbReference>
<dbReference type="Proteomes" id="UP000187735">
    <property type="component" value="Chromosome"/>
</dbReference>
<proteinExistence type="predicted"/>
<dbReference type="SUPFAM" id="SSF109854">
    <property type="entry name" value="DinB/YfiT-like putative metalloenzymes"/>
    <property type="match status" value="1"/>
</dbReference>
<name>A0A1P8W9I5_9PLAN</name>
<dbReference type="STRING" id="1891926.Fuma_00307"/>
<dbReference type="EMBL" id="CP017641">
    <property type="protein sequence ID" value="APZ90726.1"/>
    <property type="molecule type" value="Genomic_DNA"/>
</dbReference>
<organism evidence="3 4">
    <name type="scientific">Fuerstiella marisgermanici</name>
    <dbReference type="NCBI Taxonomy" id="1891926"/>
    <lineage>
        <taxon>Bacteria</taxon>
        <taxon>Pseudomonadati</taxon>
        <taxon>Planctomycetota</taxon>
        <taxon>Planctomycetia</taxon>
        <taxon>Planctomycetales</taxon>
        <taxon>Planctomycetaceae</taxon>
        <taxon>Fuerstiella</taxon>
    </lineage>
</organism>
<reference evidence="3 4" key="1">
    <citation type="journal article" date="2016" name="Front. Microbiol.">
        <title>Fuerstia marisgermanicae gen. nov., sp. nov., an Unusual Member of the Phylum Planctomycetes from the German Wadden Sea.</title>
        <authorList>
            <person name="Kohn T."/>
            <person name="Heuer A."/>
            <person name="Jogler M."/>
            <person name="Vollmers J."/>
            <person name="Boedeker C."/>
            <person name="Bunk B."/>
            <person name="Rast P."/>
            <person name="Borchert D."/>
            <person name="Glockner I."/>
            <person name="Freese H.M."/>
            <person name="Klenk H.P."/>
            <person name="Overmann J."/>
            <person name="Kaster A.K."/>
            <person name="Rohde M."/>
            <person name="Wiegand S."/>
            <person name="Jogler C."/>
        </authorList>
    </citation>
    <scope>NUCLEOTIDE SEQUENCE [LARGE SCALE GENOMIC DNA]</scope>
    <source>
        <strain evidence="3 4">NH11</strain>
    </source>
</reference>
<evidence type="ECO:0000256" key="1">
    <source>
        <dbReference type="SAM" id="MobiDB-lite"/>
    </source>
</evidence>
<evidence type="ECO:0000313" key="3">
    <source>
        <dbReference type="EMBL" id="APZ90726.1"/>
    </source>
</evidence>
<evidence type="ECO:0000259" key="2">
    <source>
        <dbReference type="Pfam" id="PF12867"/>
    </source>
</evidence>
<gene>
    <name evidence="3" type="ORF">Fuma_00307</name>
</gene>
<dbReference type="Gene3D" id="1.20.120.450">
    <property type="entry name" value="dinb family like domain"/>
    <property type="match status" value="1"/>
</dbReference>
<feature type="region of interest" description="Disordered" evidence="1">
    <location>
        <begin position="131"/>
        <end position="150"/>
    </location>
</feature>
<dbReference type="AlphaFoldDB" id="A0A1P8W9I5"/>